<reference evidence="8 9" key="1">
    <citation type="journal article" date="2023" name="Hortic Res">
        <title>Pangenome of water caltrop reveals structural variations and asymmetric subgenome divergence after allopolyploidization.</title>
        <authorList>
            <person name="Zhang X."/>
            <person name="Chen Y."/>
            <person name="Wang L."/>
            <person name="Yuan Y."/>
            <person name="Fang M."/>
            <person name="Shi L."/>
            <person name="Lu R."/>
            <person name="Comes H.P."/>
            <person name="Ma Y."/>
            <person name="Chen Y."/>
            <person name="Huang G."/>
            <person name="Zhou Y."/>
            <person name="Zheng Z."/>
            <person name="Qiu Y."/>
        </authorList>
    </citation>
    <scope>NUCLEOTIDE SEQUENCE [LARGE SCALE GENOMIC DNA]</scope>
    <source>
        <strain evidence="8">F231</strain>
    </source>
</reference>
<dbReference type="PANTHER" id="PTHR45764">
    <property type="entry name" value="BZIP TRANSCRIPTION FACTOR 44"/>
    <property type="match status" value="1"/>
</dbReference>
<keyword evidence="3" id="KW-0238">DNA-binding</keyword>
<dbReference type="Gene3D" id="1.20.5.170">
    <property type="match status" value="1"/>
</dbReference>
<evidence type="ECO:0000313" key="8">
    <source>
        <dbReference type="EMBL" id="KAK4798494.1"/>
    </source>
</evidence>
<comment type="caution">
    <text evidence="8">The sequence shown here is derived from an EMBL/GenBank/DDBJ whole genome shotgun (WGS) entry which is preliminary data.</text>
</comment>
<organism evidence="8 9">
    <name type="scientific">Trapa natans</name>
    <name type="common">Water chestnut</name>
    <dbReference type="NCBI Taxonomy" id="22666"/>
    <lineage>
        <taxon>Eukaryota</taxon>
        <taxon>Viridiplantae</taxon>
        <taxon>Streptophyta</taxon>
        <taxon>Embryophyta</taxon>
        <taxon>Tracheophyta</taxon>
        <taxon>Spermatophyta</taxon>
        <taxon>Magnoliopsida</taxon>
        <taxon>eudicotyledons</taxon>
        <taxon>Gunneridae</taxon>
        <taxon>Pentapetalae</taxon>
        <taxon>rosids</taxon>
        <taxon>malvids</taxon>
        <taxon>Myrtales</taxon>
        <taxon>Lythraceae</taxon>
        <taxon>Trapa</taxon>
    </lineage>
</organism>
<dbReference type="GO" id="GO:0005634">
    <property type="term" value="C:nucleus"/>
    <property type="evidence" value="ECO:0007669"/>
    <property type="project" value="UniProtKB-SubCell"/>
</dbReference>
<keyword evidence="6" id="KW-0175">Coiled coil</keyword>
<keyword evidence="9" id="KW-1185">Reference proteome</keyword>
<dbReference type="GO" id="GO:0045893">
    <property type="term" value="P:positive regulation of DNA-templated transcription"/>
    <property type="evidence" value="ECO:0007669"/>
    <property type="project" value="TreeGrafter"/>
</dbReference>
<comment type="subcellular location">
    <subcellularLocation>
        <location evidence="1">Nucleus</location>
    </subcellularLocation>
</comment>
<evidence type="ECO:0000256" key="6">
    <source>
        <dbReference type="SAM" id="Coils"/>
    </source>
</evidence>
<keyword evidence="2" id="KW-0805">Transcription regulation</keyword>
<dbReference type="EMBL" id="JAXQNO010000005">
    <property type="protein sequence ID" value="KAK4798494.1"/>
    <property type="molecule type" value="Genomic_DNA"/>
</dbReference>
<proteinExistence type="predicted"/>
<feature type="coiled-coil region" evidence="6">
    <location>
        <begin position="74"/>
        <end position="101"/>
    </location>
</feature>
<evidence type="ECO:0000256" key="2">
    <source>
        <dbReference type="ARBA" id="ARBA00023015"/>
    </source>
</evidence>
<dbReference type="Pfam" id="PF07716">
    <property type="entry name" value="bZIP_2"/>
    <property type="match status" value="1"/>
</dbReference>
<accession>A0AAN7M5S1</accession>
<dbReference type="SUPFAM" id="SSF57959">
    <property type="entry name" value="Leucine zipper domain"/>
    <property type="match status" value="1"/>
</dbReference>
<dbReference type="GO" id="GO:0003700">
    <property type="term" value="F:DNA-binding transcription factor activity"/>
    <property type="evidence" value="ECO:0007669"/>
    <property type="project" value="InterPro"/>
</dbReference>
<evidence type="ECO:0000256" key="4">
    <source>
        <dbReference type="ARBA" id="ARBA00023163"/>
    </source>
</evidence>
<dbReference type="PROSITE" id="PS00036">
    <property type="entry name" value="BZIP_BASIC"/>
    <property type="match status" value="1"/>
</dbReference>
<protein>
    <recommendedName>
        <fullName evidence="7">BZIP domain-containing protein</fullName>
    </recommendedName>
</protein>
<dbReference type="GO" id="GO:0000976">
    <property type="term" value="F:transcription cis-regulatory region binding"/>
    <property type="evidence" value="ECO:0007669"/>
    <property type="project" value="TreeGrafter"/>
</dbReference>
<evidence type="ECO:0000313" key="9">
    <source>
        <dbReference type="Proteomes" id="UP001346149"/>
    </source>
</evidence>
<dbReference type="PROSITE" id="PS50217">
    <property type="entry name" value="BZIP"/>
    <property type="match status" value="1"/>
</dbReference>
<dbReference type="FunFam" id="1.20.5.170:FF:000020">
    <property type="entry name" value="BZIP transcription factor"/>
    <property type="match status" value="1"/>
</dbReference>
<dbReference type="PANTHER" id="PTHR45764:SF21">
    <property type="entry name" value="OS03G0770000 PROTEIN"/>
    <property type="match status" value="1"/>
</dbReference>
<evidence type="ECO:0000256" key="5">
    <source>
        <dbReference type="ARBA" id="ARBA00023242"/>
    </source>
</evidence>
<name>A0AAN7M5S1_TRANT</name>
<dbReference type="GO" id="GO:0046982">
    <property type="term" value="F:protein heterodimerization activity"/>
    <property type="evidence" value="ECO:0007669"/>
    <property type="project" value="UniProtKB-ARBA"/>
</dbReference>
<keyword evidence="5" id="KW-0539">Nucleus</keyword>
<dbReference type="CDD" id="cd14702">
    <property type="entry name" value="bZIP_plant_GBF1"/>
    <property type="match status" value="1"/>
</dbReference>
<feature type="domain" description="BZIP" evidence="7">
    <location>
        <begin position="56"/>
        <end position="105"/>
    </location>
</feature>
<evidence type="ECO:0000259" key="7">
    <source>
        <dbReference type="PROSITE" id="PS50217"/>
    </source>
</evidence>
<evidence type="ECO:0000256" key="1">
    <source>
        <dbReference type="ARBA" id="ARBA00004123"/>
    </source>
</evidence>
<dbReference type="InterPro" id="IPR004827">
    <property type="entry name" value="bZIP"/>
</dbReference>
<dbReference type="InterPro" id="IPR045314">
    <property type="entry name" value="bZIP_plant_GBF1"/>
</dbReference>
<dbReference type="InterPro" id="IPR046347">
    <property type="entry name" value="bZIP_sf"/>
</dbReference>
<keyword evidence="4" id="KW-0804">Transcription</keyword>
<sequence>MVWVSSAGFHLEPMSEILFSSLHTSFSYEGTIKDHANFSKSRNPGREKLVKACIMDERKLRRMLSNRESARRSRIRKRKHMENLRNQVNRLRTENQLLVDRLRTLVYGCNRLLAANDLLVSEHVMLQQKLADMREAIFLQQRLLLDLLHDHPTPS</sequence>
<evidence type="ECO:0000256" key="3">
    <source>
        <dbReference type="ARBA" id="ARBA00023125"/>
    </source>
</evidence>
<gene>
    <name evidence="8" type="ORF">SAY86_030820</name>
</gene>
<dbReference type="Proteomes" id="UP001346149">
    <property type="component" value="Unassembled WGS sequence"/>
</dbReference>
<dbReference type="SMART" id="SM00338">
    <property type="entry name" value="BRLZ"/>
    <property type="match status" value="1"/>
</dbReference>
<dbReference type="AlphaFoldDB" id="A0AAN7M5S1"/>